<comment type="caution">
    <text evidence="2">The sequence shown here is derived from an EMBL/GenBank/DDBJ whole genome shotgun (WGS) entry which is preliminary data.</text>
</comment>
<name>A0A944DD24_DENI1</name>
<accession>A0A944DD24</accession>
<evidence type="ECO:0000313" key="3">
    <source>
        <dbReference type="Proteomes" id="UP000694660"/>
    </source>
</evidence>
<dbReference type="EMBL" id="JAEKFT010000004">
    <property type="protein sequence ID" value="MBT0960498.1"/>
    <property type="molecule type" value="Genomic_DNA"/>
</dbReference>
<gene>
    <name evidence="2" type="ORF">I8J34_04850</name>
</gene>
<dbReference type="Gene3D" id="2.30.30.40">
    <property type="entry name" value="SH3 Domains"/>
    <property type="match status" value="2"/>
</dbReference>
<sequence>MRAHRLFALILAGAACAPAMALDFRSTAGPAILYDTPSAQGKRVFVVSAGSPLEVIVTLEKWVKVRDREGHLAWIERSALADGQTVVVTAERAVVHQQAATDAPKSFEASRGVILNVSGPATGTWLPVRHADGDRGFIRRVDVWGH</sequence>
<dbReference type="Proteomes" id="UP000694660">
    <property type="component" value="Unassembled WGS sequence"/>
</dbReference>
<keyword evidence="1" id="KW-0732">Signal</keyword>
<feature type="signal peptide" evidence="1">
    <location>
        <begin position="1"/>
        <end position="21"/>
    </location>
</feature>
<reference evidence="3" key="1">
    <citation type="journal article" date="2022" name="ISME J.">
        <title>Genetic and phylogenetic analysis of dissimilatory iodate-reducing bacteria identifies potential niches across the world's oceans.</title>
        <authorList>
            <person name="Reyes-Umana V."/>
            <person name="Henning Z."/>
            <person name="Lee K."/>
            <person name="Barnum T.P."/>
            <person name="Coates J.D."/>
        </authorList>
    </citation>
    <scope>NUCLEOTIDE SEQUENCE [LARGE SCALE GENOMIC DNA]</scope>
    <source>
        <strain evidence="3">IR12</strain>
    </source>
</reference>
<dbReference type="AlphaFoldDB" id="A0A944DD24"/>
<dbReference type="RefSeq" id="WP_214360258.1">
    <property type="nucleotide sequence ID" value="NZ_JAEKFT010000004.1"/>
</dbReference>
<organism evidence="2 3">
    <name type="scientific">Denitromonas iodatirespirans</name>
    <dbReference type="NCBI Taxonomy" id="2795389"/>
    <lineage>
        <taxon>Bacteria</taxon>
        <taxon>Pseudomonadati</taxon>
        <taxon>Pseudomonadota</taxon>
        <taxon>Betaproteobacteria</taxon>
        <taxon>Rhodocyclales</taxon>
        <taxon>Zoogloeaceae</taxon>
        <taxon>Denitromonas</taxon>
    </lineage>
</organism>
<protein>
    <submittedName>
        <fullName evidence="2">SH3 domain-containing protein</fullName>
    </submittedName>
</protein>
<evidence type="ECO:0000256" key="1">
    <source>
        <dbReference type="SAM" id="SignalP"/>
    </source>
</evidence>
<keyword evidence="3" id="KW-1185">Reference proteome</keyword>
<dbReference type="PROSITE" id="PS51257">
    <property type="entry name" value="PROKAR_LIPOPROTEIN"/>
    <property type="match status" value="1"/>
</dbReference>
<dbReference type="InterPro" id="IPR010466">
    <property type="entry name" value="DUF1058"/>
</dbReference>
<dbReference type="Pfam" id="PF06347">
    <property type="entry name" value="SH3_4"/>
    <property type="match status" value="2"/>
</dbReference>
<proteinExistence type="predicted"/>
<feature type="chain" id="PRO_5037283546" evidence="1">
    <location>
        <begin position="22"/>
        <end position="146"/>
    </location>
</feature>
<evidence type="ECO:0000313" key="2">
    <source>
        <dbReference type="EMBL" id="MBT0960498.1"/>
    </source>
</evidence>